<organism evidence="4 5">
    <name type="scientific">Coptotermes formosanus</name>
    <name type="common">Formosan subterranean termite</name>
    <dbReference type="NCBI Taxonomy" id="36987"/>
    <lineage>
        <taxon>Eukaryota</taxon>
        <taxon>Metazoa</taxon>
        <taxon>Ecdysozoa</taxon>
        <taxon>Arthropoda</taxon>
        <taxon>Hexapoda</taxon>
        <taxon>Insecta</taxon>
        <taxon>Pterygota</taxon>
        <taxon>Neoptera</taxon>
        <taxon>Polyneoptera</taxon>
        <taxon>Dictyoptera</taxon>
        <taxon>Blattodea</taxon>
        <taxon>Blattoidea</taxon>
        <taxon>Termitoidae</taxon>
        <taxon>Rhinotermitidae</taxon>
        <taxon>Coptotermes</taxon>
    </lineage>
</organism>
<dbReference type="InParanoid" id="A0A6L2PSE5"/>
<evidence type="ECO:0000313" key="4">
    <source>
        <dbReference type="EMBL" id="GFG33548.1"/>
    </source>
</evidence>
<dbReference type="Pfam" id="PF01019">
    <property type="entry name" value="G_glu_transpept"/>
    <property type="match status" value="1"/>
</dbReference>
<dbReference type="PANTHER" id="PTHR11686">
    <property type="entry name" value="GAMMA GLUTAMYL TRANSPEPTIDASE"/>
    <property type="match status" value="1"/>
</dbReference>
<keyword evidence="3" id="KW-0812">Transmembrane</keyword>
<feature type="binding site" evidence="2">
    <location>
        <begin position="544"/>
        <end position="545"/>
    </location>
    <ligand>
        <name>L-glutamate</name>
        <dbReference type="ChEBI" id="CHEBI:29985"/>
    </ligand>
</feature>
<feature type="binding site" evidence="2">
    <location>
        <position position="567"/>
    </location>
    <ligand>
        <name>L-glutamate</name>
        <dbReference type="ChEBI" id="CHEBI:29985"/>
    </ligand>
</feature>
<dbReference type="Proteomes" id="UP000502823">
    <property type="component" value="Unassembled WGS sequence"/>
</dbReference>
<feature type="non-terminal residue" evidence="4">
    <location>
        <position position="1"/>
    </location>
</feature>
<dbReference type="Gene3D" id="1.10.246.130">
    <property type="match status" value="1"/>
</dbReference>
<dbReference type="InterPro" id="IPR029055">
    <property type="entry name" value="Ntn_hydrolases_N"/>
</dbReference>
<dbReference type="FunFam" id="1.10.246.130:FF:000001">
    <property type="entry name" value="Gamma-glutamyltransferase 5 isoform 1"/>
    <property type="match status" value="1"/>
</dbReference>
<proteinExistence type="predicted"/>
<feature type="binding site" evidence="2">
    <location>
        <begin position="492"/>
        <end position="494"/>
    </location>
    <ligand>
        <name>L-glutamate</name>
        <dbReference type="ChEBI" id="CHEBI:29985"/>
    </ligand>
</feature>
<evidence type="ECO:0000256" key="3">
    <source>
        <dbReference type="SAM" id="Phobius"/>
    </source>
</evidence>
<dbReference type="OrthoDB" id="1081007at2759"/>
<reference evidence="5" key="1">
    <citation type="submission" date="2020-01" db="EMBL/GenBank/DDBJ databases">
        <title>Draft genome sequence of the Termite Coptotermes fromosanus.</title>
        <authorList>
            <person name="Itakura S."/>
            <person name="Yosikawa Y."/>
            <person name="Umezawa K."/>
        </authorList>
    </citation>
    <scope>NUCLEOTIDE SEQUENCE [LARGE SCALE GENOMIC DNA]</scope>
</reference>
<dbReference type="GO" id="GO:0036374">
    <property type="term" value="F:glutathione hydrolase activity"/>
    <property type="evidence" value="ECO:0007669"/>
    <property type="project" value="InterPro"/>
</dbReference>
<dbReference type="GO" id="GO:0005886">
    <property type="term" value="C:plasma membrane"/>
    <property type="evidence" value="ECO:0007669"/>
    <property type="project" value="TreeGrafter"/>
</dbReference>
<feature type="active site" description="Nucleophile" evidence="1">
    <location>
        <position position="474"/>
    </location>
</feature>
<dbReference type="PANTHER" id="PTHR11686:SF9">
    <property type="entry name" value="RE13973P"/>
    <property type="match status" value="1"/>
</dbReference>
<feature type="transmembrane region" description="Helical" evidence="3">
    <location>
        <begin position="78"/>
        <end position="99"/>
    </location>
</feature>
<dbReference type="InterPro" id="IPR043137">
    <property type="entry name" value="GGT_ssub_C"/>
</dbReference>
<sequence length="625" mass="69111">MAPWIETSDNGAAFVGSDADGAVRNGGIIRRHTHNHPKHNKCQMQKRGYVSYFDKRESTANSQILLRHKWKRRLQKRYILVAVVVLAICATAVIVHTTLQLRSKPKRILVPPNPETPLPPSNSEERRFRKAAVCSDGPPCAEIGKKIFLVNGSVVDAAVATLICNGMVNSQSMGLGGGFMMTLYLREHQTAITLNARESAPLRSNADMYNEDSERSKNGVMAVGVPGELMGYWEAHQRYGWLPWEQVIMPTINVCEEGYIMNKHQSDSLGMRAKLIRKDPILRKLFVNPETGEFFRYGERIRPKEFCETLKIIAAHGGNALYNGTLAKIFVSDIQQMVLSLDDCCDLNRVKWDEPVTVNLRDKMTLLSTPPPGSGILLGFILNILDGYNFTSESIKDINSTILTYHRIIEAFKFAYARRTELGDADYVNITSLLHRLQSKDYGNKIRQNIDDSRAYTEPAHYGAVDYSVDDHGTAHVSIIAPNGDAASITSTVNLYFGAGITSHRTGIILNSGMNDFSIPKTKSYFGIPFSSANIIKPGKRAVSSMCPSVIVNRDGDVRLVIGASGGTKITTAVAYQIIKGLERLGHKTERIQDRGSIICALAKLGNMITANADFRKAGDVFGID</sequence>
<keyword evidence="5" id="KW-1185">Reference proteome</keyword>
<comment type="caution">
    <text evidence="4">The sequence shown here is derived from an EMBL/GenBank/DDBJ whole genome shotgun (WGS) entry which is preliminary data.</text>
</comment>
<accession>A0A6L2PSE5</accession>
<feature type="binding site" evidence="2">
    <location>
        <position position="197"/>
    </location>
    <ligand>
        <name>L-glutamate</name>
        <dbReference type="ChEBI" id="CHEBI:29985"/>
    </ligand>
</feature>
<protein>
    <recommendedName>
        <fullName evidence="6">Gamma-glutamyltranspeptidase 1</fullName>
    </recommendedName>
</protein>
<dbReference type="InterPro" id="IPR043138">
    <property type="entry name" value="GGT_lsub"/>
</dbReference>
<dbReference type="PRINTS" id="PR01210">
    <property type="entry name" value="GGTRANSPTASE"/>
</dbReference>
<dbReference type="AlphaFoldDB" id="A0A6L2PSE5"/>
<dbReference type="GO" id="GO:0006751">
    <property type="term" value="P:glutathione catabolic process"/>
    <property type="evidence" value="ECO:0007669"/>
    <property type="project" value="InterPro"/>
</dbReference>
<evidence type="ECO:0000313" key="5">
    <source>
        <dbReference type="Proteomes" id="UP000502823"/>
    </source>
</evidence>
<keyword evidence="3" id="KW-1133">Transmembrane helix</keyword>
<dbReference type="InterPro" id="IPR000101">
    <property type="entry name" value="GGT_peptidase"/>
</dbReference>
<evidence type="ECO:0000256" key="1">
    <source>
        <dbReference type="PIRSR" id="PIRSR600101-1"/>
    </source>
</evidence>
<feature type="binding site" evidence="2">
    <location>
        <position position="516"/>
    </location>
    <ligand>
        <name>L-glutamate</name>
        <dbReference type="ChEBI" id="CHEBI:29985"/>
    </ligand>
</feature>
<name>A0A6L2PSE5_COPFO</name>
<evidence type="ECO:0008006" key="6">
    <source>
        <dbReference type="Google" id="ProtNLM"/>
    </source>
</evidence>
<dbReference type="FunCoup" id="A0A6L2PSE5">
    <property type="interactions" value="81"/>
</dbReference>
<dbReference type="Gene3D" id="3.60.20.40">
    <property type="match status" value="1"/>
</dbReference>
<keyword evidence="3" id="KW-0472">Membrane</keyword>
<dbReference type="SUPFAM" id="SSF56235">
    <property type="entry name" value="N-terminal nucleophile aminohydrolases (Ntn hydrolases)"/>
    <property type="match status" value="1"/>
</dbReference>
<dbReference type="EMBL" id="BLKM01000436">
    <property type="protein sequence ID" value="GFG33548.1"/>
    <property type="molecule type" value="Genomic_DNA"/>
</dbReference>
<evidence type="ECO:0000256" key="2">
    <source>
        <dbReference type="PIRSR" id="PIRSR600101-2"/>
    </source>
</evidence>
<gene>
    <name evidence="4" type="ORF">Cfor_03450</name>
</gene>